<dbReference type="SMART" id="SM00899">
    <property type="entry name" value="FeoA"/>
    <property type="match status" value="1"/>
</dbReference>
<protein>
    <submittedName>
        <fullName evidence="3">Ferrous iron transport protein A</fullName>
    </submittedName>
</protein>
<dbReference type="PANTHER" id="PTHR42954">
    <property type="entry name" value="FE(2+) TRANSPORT PROTEIN A"/>
    <property type="match status" value="1"/>
</dbReference>
<dbReference type="RefSeq" id="WP_246903288.1">
    <property type="nucleotide sequence ID" value="NZ_JALJRB010000003.1"/>
</dbReference>
<dbReference type="PANTHER" id="PTHR42954:SF2">
    <property type="entry name" value="FE(2+) TRANSPORT PROTEIN A"/>
    <property type="match status" value="1"/>
</dbReference>
<dbReference type="InterPro" id="IPR008988">
    <property type="entry name" value="Transcriptional_repressor_C"/>
</dbReference>
<dbReference type="GO" id="GO:0046914">
    <property type="term" value="F:transition metal ion binding"/>
    <property type="evidence" value="ECO:0007669"/>
    <property type="project" value="InterPro"/>
</dbReference>
<feature type="domain" description="Ferrous iron transporter FeoA-like" evidence="2">
    <location>
        <begin position="35"/>
        <end position="107"/>
    </location>
</feature>
<dbReference type="Proteomes" id="UP001165427">
    <property type="component" value="Unassembled WGS sequence"/>
</dbReference>
<dbReference type="EMBL" id="JALJRB010000003">
    <property type="protein sequence ID" value="MCJ8499787.1"/>
    <property type="molecule type" value="Genomic_DNA"/>
</dbReference>
<accession>A0AA41QZ71</accession>
<dbReference type="AlphaFoldDB" id="A0AA41QZ71"/>
<evidence type="ECO:0000256" key="1">
    <source>
        <dbReference type="ARBA" id="ARBA00023004"/>
    </source>
</evidence>
<name>A0AA41QZ71_9BACT</name>
<proteinExistence type="predicted"/>
<dbReference type="Gene3D" id="2.30.30.90">
    <property type="match status" value="1"/>
</dbReference>
<evidence type="ECO:0000313" key="3">
    <source>
        <dbReference type="EMBL" id="MCJ8499787.1"/>
    </source>
</evidence>
<gene>
    <name evidence="3" type="ORF">MRX98_04310</name>
</gene>
<dbReference type="InterPro" id="IPR052713">
    <property type="entry name" value="FeoA"/>
</dbReference>
<keyword evidence="1" id="KW-0408">Iron</keyword>
<dbReference type="InterPro" id="IPR038157">
    <property type="entry name" value="FeoA_core_dom"/>
</dbReference>
<evidence type="ECO:0000313" key="4">
    <source>
        <dbReference type="Proteomes" id="UP001165427"/>
    </source>
</evidence>
<evidence type="ECO:0000259" key="2">
    <source>
        <dbReference type="SMART" id="SM00899"/>
    </source>
</evidence>
<organism evidence="3 4">
    <name type="scientific">Desulfatitalea alkaliphila</name>
    <dbReference type="NCBI Taxonomy" id="2929485"/>
    <lineage>
        <taxon>Bacteria</taxon>
        <taxon>Pseudomonadati</taxon>
        <taxon>Thermodesulfobacteriota</taxon>
        <taxon>Desulfobacteria</taxon>
        <taxon>Desulfobacterales</taxon>
        <taxon>Desulfosarcinaceae</taxon>
        <taxon>Desulfatitalea</taxon>
    </lineage>
</organism>
<reference evidence="3" key="1">
    <citation type="submission" date="2022-04" db="EMBL/GenBank/DDBJ databases">
        <title>Desulfatitalea alkaliphila sp. nov., a novel anaerobic sulfate-reducing bacterium isolated from terrestrial mud volcano, Taman Peninsula, Russia.</title>
        <authorList>
            <person name="Khomyakova M.A."/>
            <person name="Merkel A.Y."/>
            <person name="Slobodkin A.I."/>
        </authorList>
    </citation>
    <scope>NUCLEOTIDE SEQUENCE</scope>
    <source>
        <strain evidence="3">M08but</strain>
    </source>
</reference>
<comment type="caution">
    <text evidence="3">The sequence shown here is derived from an EMBL/GenBank/DDBJ whole genome shotgun (WGS) entry which is preliminary data.</text>
</comment>
<dbReference type="InterPro" id="IPR007167">
    <property type="entry name" value="Fe-transptr_FeoA-like"/>
</dbReference>
<keyword evidence="4" id="KW-1185">Reference proteome</keyword>
<dbReference type="SUPFAM" id="SSF50037">
    <property type="entry name" value="C-terminal domain of transcriptional repressors"/>
    <property type="match status" value="1"/>
</dbReference>
<dbReference type="Pfam" id="PF04023">
    <property type="entry name" value="FeoA"/>
    <property type="match status" value="1"/>
</dbReference>
<sequence length="108" mass="12183">MFNRHRRRKRAMAAGCDGCTDFSLQQPMGPACHCRVLADIGTGCRCRIRRHRSQGAIRQRLLDLGFVPNAEVEVVRCATLGDPLQMRLGDYSVTLRKREADLIEVQEG</sequence>